<proteinExistence type="predicted"/>
<keyword evidence="1" id="KW-1133">Transmembrane helix</keyword>
<name>A0A1I1GTR4_9GAMM</name>
<organism evidence="2 3">
    <name type="scientific">Pseudoalteromonas denitrificans DSM 6059</name>
    <dbReference type="NCBI Taxonomy" id="1123010"/>
    <lineage>
        <taxon>Bacteria</taxon>
        <taxon>Pseudomonadati</taxon>
        <taxon>Pseudomonadota</taxon>
        <taxon>Gammaproteobacteria</taxon>
        <taxon>Alteromonadales</taxon>
        <taxon>Pseudoalteromonadaceae</taxon>
        <taxon>Pseudoalteromonas</taxon>
    </lineage>
</organism>
<evidence type="ECO:0000313" key="2">
    <source>
        <dbReference type="EMBL" id="SFC15054.1"/>
    </source>
</evidence>
<dbReference type="Proteomes" id="UP000198862">
    <property type="component" value="Unassembled WGS sequence"/>
</dbReference>
<dbReference type="STRING" id="1123010.SAMN02745724_01031"/>
<reference evidence="2 3" key="1">
    <citation type="submission" date="2016-10" db="EMBL/GenBank/DDBJ databases">
        <authorList>
            <person name="de Groot N.N."/>
        </authorList>
    </citation>
    <scope>NUCLEOTIDE SEQUENCE [LARGE SCALE GENOMIC DNA]</scope>
    <source>
        <strain evidence="2 3">DSM 6059</strain>
    </source>
</reference>
<evidence type="ECO:0000313" key="3">
    <source>
        <dbReference type="Proteomes" id="UP000198862"/>
    </source>
</evidence>
<evidence type="ECO:0000256" key="1">
    <source>
        <dbReference type="SAM" id="Phobius"/>
    </source>
</evidence>
<sequence>MTKKIFRYILLGLGFYAVLATCVILFYKDDPSTMNWQDRQSYNKRFIANLKLKEPKYFDSVIETLGAPDLTFAKKAFNDTFQILYYRTQHMKSDGITTVEECTGLMFKNNILIAWGPGADKAYESITQ</sequence>
<keyword evidence="1" id="KW-0472">Membrane</keyword>
<dbReference type="OrthoDB" id="6399368at2"/>
<accession>A0A1I1GTR4</accession>
<dbReference type="RefSeq" id="WP_091980989.1">
    <property type="nucleotide sequence ID" value="NZ_FOLO01000005.1"/>
</dbReference>
<keyword evidence="3" id="KW-1185">Reference proteome</keyword>
<protein>
    <recommendedName>
        <fullName evidence="4">DUF3192 domain-containing protein</fullName>
    </recommendedName>
</protein>
<feature type="transmembrane region" description="Helical" evidence="1">
    <location>
        <begin position="6"/>
        <end position="27"/>
    </location>
</feature>
<dbReference type="EMBL" id="FOLO01000005">
    <property type="protein sequence ID" value="SFC15054.1"/>
    <property type="molecule type" value="Genomic_DNA"/>
</dbReference>
<dbReference type="InterPro" id="IPR021534">
    <property type="entry name" value="DUF3192"/>
</dbReference>
<gene>
    <name evidence="2" type="ORF">SAMN02745724_01031</name>
</gene>
<keyword evidence="1" id="KW-0812">Transmembrane</keyword>
<dbReference type="AlphaFoldDB" id="A0A1I1GTR4"/>
<evidence type="ECO:0008006" key="4">
    <source>
        <dbReference type="Google" id="ProtNLM"/>
    </source>
</evidence>
<dbReference type="Pfam" id="PF11399">
    <property type="entry name" value="DUF3192"/>
    <property type="match status" value="1"/>
</dbReference>